<dbReference type="KEGG" id="eio:H9L01_04580"/>
<feature type="transmembrane region" description="Helical" evidence="3">
    <location>
        <begin position="345"/>
        <end position="363"/>
    </location>
</feature>
<feature type="signal peptide" evidence="4">
    <location>
        <begin position="1"/>
        <end position="24"/>
    </location>
</feature>
<keyword evidence="7" id="KW-1185">Reference proteome</keyword>
<accession>A0A7G9S1A9</accession>
<evidence type="ECO:0000313" key="7">
    <source>
        <dbReference type="Proteomes" id="UP000515928"/>
    </source>
</evidence>
<proteinExistence type="predicted"/>
<gene>
    <name evidence="6" type="ORF">H9L01_04580</name>
</gene>
<evidence type="ECO:0000256" key="1">
    <source>
        <dbReference type="ARBA" id="ARBA00022737"/>
    </source>
</evidence>
<evidence type="ECO:0000256" key="3">
    <source>
        <dbReference type="SAM" id="Phobius"/>
    </source>
</evidence>
<keyword evidence="3" id="KW-0472">Membrane</keyword>
<keyword evidence="3" id="KW-1133">Transmembrane helix</keyword>
<name>A0A7G9S1A9_9FIRM</name>
<dbReference type="AlphaFoldDB" id="A0A7G9S1A9"/>
<feature type="region of interest" description="Disordered" evidence="2">
    <location>
        <begin position="296"/>
        <end position="337"/>
    </location>
</feature>
<evidence type="ECO:0000256" key="2">
    <source>
        <dbReference type="SAM" id="MobiDB-lite"/>
    </source>
</evidence>
<keyword evidence="4" id="KW-0732">Signal</keyword>
<dbReference type="InterPro" id="IPR009459">
    <property type="entry name" value="MucBP_dom"/>
</dbReference>
<evidence type="ECO:0000313" key="6">
    <source>
        <dbReference type="EMBL" id="QNN61634.1"/>
    </source>
</evidence>
<reference evidence="6 7" key="1">
    <citation type="submission" date="2020-08" db="EMBL/GenBank/DDBJ databases">
        <title>Genome sequence of Erysipelothrix inopinata DSM 15511T.</title>
        <authorList>
            <person name="Hyun D.-W."/>
            <person name="Bae J.-W."/>
        </authorList>
    </citation>
    <scope>NUCLEOTIDE SEQUENCE [LARGE SCALE GENOMIC DNA]</scope>
    <source>
        <strain evidence="6 7">DSM 15511</strain>
    </source>
</reference>
<dbReference type="Proteomes" id="UP000515928">
    <property type="component" value="Chromosome"/>
</dbReference>
<keyword evidence="3" id="KW-0812">Transmembrane</keyword>
<feature type="chain" id="PRO_5038480020" evidence="4">
    <location>
        <begin position="25"/>
        <end position="368"/>
    </location>
</feature>
<protein>
    <submittedName>
        <fullName evidence="6">MucBP domain-containing protein</fullName>
    </submittedName>
</protein>
<keyword evidence="1" id="KW-0677">Repeat</keyword>
<feature type="domain" description="MucBP" evidence="5">
    <location>
        <begin position="232"/>
        <end position="290"/>
    </location>
</feature>
<dbReference type="Gene3D" id="3.10.20.320">
    <property type="entry name" value="Putative peptidoglycan bound protein (lpxtg motif)"/>
    <property type="match status" value="1"/>
</dbReference>
<evidence type="ECO:0000256" key="4">
    <source>
        <dbReference type="SAM" id="SignalP"/>
    </source>
</evidence>
<dbReference type="Pfam" id="PF06458">
    <property type="entry name" value="MucBP"/>
    <property type="match status" value="1"/>
</dbReference>
<dbReference type="EMBL" id="CP060715">
    <property type="protein sequence ID" value="QNN61634.1"/>
    <property type="molecule type" value="Genomic_DNA"/>
</dbReference>
<evidence type="ECO:0000259" key="5">
    <source>
        <dbReference type="Pfam" id="PF06458"/>
    </source>
</evidence>
<sequence length="368" mass="41403">MKKKFSLYLLALILMVTPVALNVAADNDPFEGQIVLNQSVVKLEYEDGEVIGKLEVNLPLDEFGPWQRLMSETENSTWTAHDDNLLTDLMNGGNVFRETPYTYYGYYILYKDGTKEIGYERTLTYEMLHQKEIDNNKRIDVVEAYFGETSQMILNYQLKDIDGSTSLIRSDVTYGKYDLKYLDEINVKGETQPIAQDLISKYILVDSSTPMSYAYTKENSAFDVNLRLPIYTIQFQDEEGNSLRANETIQATLDKAFEYVAPGIEGYEIKGMNKISSPYTNEDKEFTLVYSKKVTDSVGPEDPVDPVDPVKPVEPSKPTNPVKPTKKVKSNETLPGTGIGNSDNLAAATFIITGITFLGVSVLKKKEL</sequence>
<dbReference type="RefSeq" id="WP_187534833.1">
    <property type="nucleotide sequence ID" value="NZ_CBCSHU010000003.1"/>
</dbReference>
<organism evidence="6 7">
    <name type="scientific">Erysipelothrix inopinata</name>
    <dbReference type="NCBI Taxonomy" id="225084"/>
    <lineage>
        <taxon>Bacteria</taxon>
        <taxon>Bacillati</taxon>
        <taxon>Bacillota</taxon>
        <taxon>Erysipelotrichia</taxon>
        <taxon>Erysipelotrichales</taxon>
        <taxon>Erysipelotrichaceae</taxon>
        <taxon>Erysipelothrix</taxon>
    </lineage>
</organism>